<accession>A0A9D1Z7C4</accession>
<reference evidence="2" key="1">
    <citation type="journal article" date="2021" name="PeerJ">
        <title>Extensive microbial diversity within the chicken gut microbiome revealed by metagenomics and culture.</title>
        <authorList>
            <person name="Gilroy R."/>
            <person name="Ravi A."/>
            <person name="Getino M."/>
            <person name="Pursley I."/>
            <person name="Horton D.L."/>
            <person name="Alikhan N.F."/>
            <person name="Baker D."/>
            <person name="Gharbi K."/>
            <person name="Hall N."/>
            <person name="Watson M."/>
            <person name="Adriaenssens E.M."/>
            <person name="Foster-Nyarko E."/>
            <person name="Jarju S."/>
            <person name="Secka A."/>
            <person name="Antonio M."/>
            <person name="Oren A."/>
            <person name="Chaudhuri R.R."/>
            <person name="La Ragione R."/>
            <person name="Hildebrand F."/>
            <person name="Pallen M.J."/>
        </authorList>
    </citation>
    <scope>NUCLEOTIDE SEQUENCE</scope>
    <source>
        <strain evidence="2">CHK33-7979</strain>
    </source>
</reference>
<name>A0A9D1Z7C4_9FIRM</name>
<dbReference type="AlphaFoldDB" id="A0A9D1Z7C4"/>
<dbReference type="EMBL" id="DXCX01000125">
    <property type="protein sequence ID" value="HIY74590.1"/>
    <property type="molecule type" value="Genomic_DNA"/>
</dbReference>
<dbReference type="Proteomes" id="UP000886824">
    <property type="component" value="Unassembled WGS sequence"/>
</dbReference>
<feature type="compositionally biased region" description="Basic and acidic residues" evidence="1">
    <location>
        <begin position="56"/>
        <end position="68"/>
    </location>
</feature>
<proteinExistence type="predicted"/>
<evidence type="ECO:0000256" key="1">
    <source>
        <dbReference type="SAM" id="MobiDB-lite"/>
    </source>
</evidence>
<gene>
    <name evidence="2" type="ORF">H9826_11590</name>
</gene>
<evidence type="ECO:0000313" key="2">
    <source>
        <dbReference type="EMBL" id="HIY74590.1"/>
    </source>
</evidence>
<evidence type="ECO:0000313" key="3">
    <source>
        <dbReference type="Proteomes" id="UP000886824"/>
    </source>
</evidence>
<reference evidence="2" key="2">
    <citation type="submission" date="2021-04" db="EMBL/GenBank/DDBJ databases">
        <authorList>
            <person name="Gilroy R."/>
        </authorList>
    </citation>
    <scope>NUCLEOTIDE SEQUENCE</scope>
    <source>
        <strain evidence="2">CHK33-7979</strain>
    </source>
</reference>
<protein>
    <submittedName>
        <fullName evidence="2">Uncharacterized protein</fullName>
    </submittedName>
</protein>
<comment type="caution">
    <text evidence="2">The sequence shown here is derived from an EMBL/GenBank/DDBJ whole genome shotgun (WGS) entry which is preliminary data.</text>
</comment>
<feature type="region of interest" description="Disordered" evidence="1">
    <location>
        <begin position="55"/>
        <end position="90"/>
    </location>
</feature>
<organism evidence="2 3">
    <name type="scientific">Candidatus Intestinimonas merdavium</name>
    <dbReference type="NCBI Taxonomy" id="2838622"/>
    <lineage>
        <taxon>Bacteria</taxon>
        <taxon>Bacillati</taxon>
        <taxon>Bacillota</taxon>
        <taxon>Clostridia</taxon>
        <taxon>Eubacteriales</taxon>
        <taxon>Intestinimonas</taxon>
    </lineage>
</organism>
<sequence length="90" mass="9963">MKQITEGRRAFVVQILSRENATWQGTVTWLDGKKTQPFRSALELLRLMDSAVTTSERGREAEVRDDGGRACTLEEGTPEADQIAVSAIDP</sequence>